<feature type="transmembrane region" description="Helical" evidence="6">
    <location>
        <begin position="223"/>
        <end position="248"/>
    </location>
</feature>
<evidence type="ECO:0000256" key="2">
    <source>
        <dbReference type="ARBA" id="ARBA00009399"/>
    </source>
</evidence>
<evidence type="ECO:0000259" key="7">
    <source>
        <dbReference type="Pfam" id="PF04138"/>
    </source>
</evidence>
<evidence type="ECO:0000313" key="9">
    <source>
        <dbReference type="Proteomes" id="UP000324233"/>
    </source>
</evidence>
<comment type="subcellular location">
    <subcellularLocation>
        <location evidence="1">Membrane</location>
        <topology evidence="1">Multi-pass membrane protein</topology>
    </subcellularLocation>
</comment>
<organism evidence="8 9">
    <name type="scientific">Aquisphaera giovannonii</name>
    <dbReference type="NCBI Taxonomy" id="406548"/>
    <lineage>
        <taxon>Bacteria</taxon>
        <taxon>Pseudomonadati</taxon>
        <taxon>Planctomycetota</taxon>
        <taxon>Planctomycetia</taxon>
        <taxon>Isosphaerales</taxon>
        <taxon>Isosphaeraceae</taxon>
        <taxon>Aquisphaera</taxon>
    </lineage>
</organism>
<feature type="transmembrane region" description="Helical" evidence="6">
    <location>
        <begin position="300"/>
        <end position="321"/>
    </location>
</feature>
<dbReference type="SUPFAM" id="SSF53448">
    <property type="entry name" value="Nucleotide-diphospho-sugar transferases"/>
    <property type="match status" value="1"/>
</dbReference>
<dbReference type="InterPro" id="IPR029044">
    <property type="entry name" value="Nucleotide-diphossugar_trans"/>
</dbReference>
<dbReference type="RefSeq" id="WP_148596101.1">
    <property type="nucleotide sequence ID" value="NZ_CP042997.1"/>
</dbReference>
<evidence type="ECO:0000256" key="5">
    <source>
        <dbReference type="ARBA" id="ARBA00023136"/>
    </source>
</evidence>
<comment type="similarity">
    <text evidence="2">Belongs to the GtrA family.</text>
</comment>
<protein>
    <submittedName>
        <fullName evidence="8">GtrA-like protein</fullName>
    </submittedName>
</protein>
<dbReference type="PANTHER" id="PTHR38459">
    <property type="entry name" value="PROPHAGE BACTOPRENOL-LINKED GLUCOSE TRANSLOCASE HOMOLOG"/>
    <property type="match status" value="1"/>
</dbReference>
<dbReference type="Pfam" id="PF04138">
    <property type="entry name" value="GtrA_DPMS_TM"/>
    <property type="match status" value="1"/>
</dbReference>
<feature type="domain" description="GtrA/DPMS transmembrane" evidence="7">
    <location>
        <begin position="225"/>
        <end position="356"/>
    </location>
</feature>
<feature type="transmembrane region" description="Helical" evidence="6">
    <location>
        <begin position="260"/>
        <end position="280"/>
    </location>
</feature>
<evidence type="ECO:0000256" key="4">
    <source>
        <dbReference type="ARBA" id="ARBA00022989"/>
    </source>
</evidence>
<gene>
    <name evidence="8" type="ORF">OJF2_49760</name>
</gene>
<dbReference type="InterPro" id="IPR051401">
    <property type="entry name" value="GtrA_CellWall_Glycosyl"/>
</dbReference>
<keyword evidence="4 6" id="KW-1133">Transmembrane helix</keyword>
<reference evidence="8 9" key="1">
    <citation type="submission" date="2019-08" db="EMBL/GenBank/DDBJ databases">
        <title>Deep-cultivation of Planctomycetes and their phenomic and genomic characterization uncovers novel biology.</title>
        <authorList>
            <person name="Wiegand S."/>
            <person name="Jogler M."/>
            <person name="Boedeker C."/>
            <person name="Pinto D."/>
            <person name="Vollmers J."/>
            <person name="Rivas-Marin E."/>
            <person name="Kohn T."/>
            <person name="Peeters S.H."/>
            <person name="Heuer A."/>
            <person name="Rast P."/>
            <person name="Oberbeckmann S."/>
            <person name="Bunk B."/>
            <person name="Jeske O."/>
            <person name="Meyerdierks A."/>
            <person name="Storesund J.E."/>
            <person name="Kallscheuer N."/>
            <person name="Luecker S."/>
            <person name="Lage O.M."/>
            <person name="Pohl T."/>
            <person name="Merkel B.J."/>
            <person name="Hornburger P."/>
            <person name="Mueller R.-W."/>
            <person name="Bruemmer F."/>
            <person name="Labrenz M."/>
            <person name="Spormann A.M."/>
            <person name="Op den Camp H."/>
            <person name="Overmann J."/>
            <person name="Amann R."/>
            <person name="Jetten M.S.M."/>
            <person name="Mascher T."/>
            <person name="Medema M.H."/>
            <person name="Devos D.P."/>
            <person name="Kaster A.-K."/>
            <person name="Ovreas L."/>
            <person name="Rohde M."/>
            <person name="Galperin M.Y."/>
            <person name="Jogler C."/>
        </authorList>
    </citation>
    <scope>NUCLEOTIDE SEQUENCE [LARGE SCALE GENOMIC DNA]</scope>
    <source>
        <strain evidence="8 9">OJF2</strain>
    </source>
</reference>
<name>A0A5B9W6W8_9BACT</name>
<keyword evidence="9" id="KW-1185">Reference proteome</keyword>
<sequence>MPSFSLIVFISSREQEAGLDLAPYRDVLEARFEPESVEIILAGRVDAGATEGRENGVMAIEAQGGEVEAVRAAIKAATGDIVIVLDPRRSYPPRALVELIEGLDASKSDLAVAVPRRSAGRSFGRAMSRRVLGLGGQAALGTSDVFSGLMAVHRAHLDSRAPKGSAVGSRIVMDLLAWAPSSHVDVPVDTGSDDRTEVRVSGVNDLRQLKRLLDHRFGTFSRLVQFCIVGASGMVVDLTLYALLQAAFRRIGAGVDSAGVSWSLATARALAILVAMVWNFTLNRRLTFNDSREGSIARQLLTYAMGNALGILVSLTLSLVLPMYVRFFNEHRLAAAVVGIVMATGISFSMSRWVVFIRKPDAALPPIEEPVNAPSGRTETEPAAVS</sequence>
<keyword evidence="5 6" id="KW-0472">Membrane</keyword>
<evidence type="ECO:0000313" key="8">
    <source>
        <dbReference type="EMBL" id="QEH36412.1"/>
    </source>
</evidence>
<dbReference type="KEGG" id="agv:OJF2_49760"/>
<evidence type="ECO:0000256" key="1">
    <source>
        <dbReference type="ARBA" id="ARBA00004141"/>
    </source>
</evidence>
<accession>A0A5B9W6W8</accession>
<evidence type="ECO:0000256" key="6">
    <source>
        <dbReference type="SAM" id="Phobius"/>
    </source>
</evidence>
<dbReference type="EMBL" id="CP042997">
    <property type="protein sequence ID" value="QEH36412.1"/>
    <property type="molecule type" value="Genomic_DNA"/>
</dbReference>
<proteinExistence type="inferred from homology"/>
<keyword evidence="3 6" id="KW-0812">Transmembrane</keyword>
<feature type="transmembrane region" description="Helical" evidence="6">
    <location>
        <begin position="333"/>
        <end position="355"/>
    </location>
</feature>
<dbReference type="Proteomes" id="UP000324233">
    <property type="component" value="Chromosome"/>
</dbReference>
<dbReference type="GO" id="GO:0000271">
    <property type="term" value="P:polysaccharide biosynthetic process"/>
    <property type="evidence" value="ECO:0007669"/>
    <property type="project" value="InterPro"/>
</dbReference>
<evidence type="ECO:0000256" key="3">
    <source>
        <dbReference type="ARBA" id="ARBA00022692"/>
    </source>
</evidence>
<dbReference type="GO" id="GO:0005886">
    <property type="term" value="C:plasma membrane"/>
    <property type="evidence" value="ECO:0007669"/>
    <property type="project" value="TreeGrafter"/>
</dbReference>
<dbReference type="OrthoDB" id="9810303at2"/>
<dbReference type="InterPro" id="IPR007267">
    <property type="entry name" value="GtrA_DPMS_TM"/>
</dbReference>
<dbReference type="Gene3D" id="3.90.550.10">
    <property type="entry name" value="Spore Coat Polysaccharide Biosynthesis Protein SpsA, Chain A"/>
    <property type="match status" value="1"/>
</dbReference>
<dbReference type="AlphaFoldDB" id="A0A5B9W6W8"/>
<dbReference type="PANTHER" id="PTHR38459:SF1">
    <property type="entry name" value="PROPHAGE BACTOPRENOL-LINKED GLUCOSE TRANSLOCASE HOMOLOG"/>
    <property type="match status" value="1"/>
</dbReference>